<dbReference type="EMBL" id="LJJC01000004">
    <property type="protein sequence ID" value="KQL54424.1"/>
    <property type="molecule type" value="Genomic_DNA"/>
</dbReference>
<gene>
    <name evidence="3" type="ORF">AN964_13580</name>
</gene>
<dbReference type="InterPro" id="IPR019734">
    <property type="entry name" value="TPR_rpt"/>
</dbReference>
<dbReference type="PROSITE" id="PS50005">
    <property type="entry name" value="TPR"/>
    <property type="match status" value="1"/>
</dbReference>
<proteinExistence type="predicted"/>
<dbReference type="Gene3D" id="1.25.40.10">
    <property type="entry name" value="Tetratricopeptide repeat domain"/>
    <property type="match status" value="1"/>
</dbReference>
<dbReference type="SUPFAM" id="SSF47413">
    <property type="entry name" value="lambda repressor-like DNA-binding domains"/>
    <property type="match status" value="1"/>
</dbReference>
<name>A0A0Q3TKB4_9BACI</name>
<dbReference type="SMART" id="SM00530">
    <property type="entry name" value="HTH_XRE"/>
    <property type="match status" value="1"/>
</dbReference>
<organism evidence="3 4">
    <name type="scientific">Heyndrickxia shackletonii</name>
    <dbReference type="NCBI Taxonomy" id="157838"/>
    <lineage>
        <taxon>Bacteria</taxon>
        <taxon>Bacillati</taxon>
        <taxon>Bacillota</taxon>
        <taxon>Bacilli</taxon>
        <taxon>Bacillales</taxon>
        <taxon>Bacillaceae</taxon>
        <taxon>Heyndrickxia</taxon>
    </lineage>
</organism>
<dbReference type="PATRIC" id="fig|157838.3.peg.3019"/>
<dbReference type="Proteomes" id="UP000051888">
    <property type="component" value="Unassembled WGS sequence"/>
</dbReference>
<keyword evidence="1" id="KW-0802">TPR repeat</keyword>
<evidence type="ECO:0000313" key="4">
    <source>
        <dbReference type="Proteomes" id="UP000051888"/>
    </source>
</evidence>
<dbReference type="PROSITE" id="PS50943">
    <property type="entry name" value="HTH_CROC1"/>
    <property type="match status" value="1"/>
</dbReference>
<dbReference type="InterPro" id="IPR011990">
    <property type="entry name" value="TPR-like_helical_dom_sf"/>
</dbReference>
<dbReference type="InterPro" id="IPR001387">
    <property type="entry name" value="Cro/C1-type_HTH"/>
</dbReference>
<evidence type="ECO:0000259" key="2">
    <source>
        <dbReference type="PROSITE" id="PS50943"/>
    </source>
</evidence>
<sequence>MHVGEIIKVFRERNGITQAQLGEGICTTTHVSKIENGKTAYSPEIITLFSERLQIDVHKEMETFQNIEKQLHNWHHAIIMKRRKAIESIKENLDSSPYIHFYKYASLYQLILARYFLFYEEDEKAVQILNNLNNKQDELTPFERNLLWHAFGIYHLFHSTDFKNEDVALQLLKRINIEEYGNQEYFYHLSVAYHYIGSKMMSYIYAEKALKYFKKTNNYLHAFNAESIILLQIGSEIDFKELEERYQNLIHDSEVFGATDKQGMFLSNLGLEYYNRGEYVKAQKCYDAALKLAEKATMTYLKRLYNYVNTCAEGKLLRKTILLKKAHEGISLAKQFNNQLYIILFKLVILNIDKQMDQYYTFLEKNALPYFKESNSTRWIHLFGRKLYDHYVETEQPLKAFHISNIFIATNS</sequence>
<feature type="domain" description="HTH cro/C1-type" evidence="2">
    <location>
        <begin position="7"/>
        <end position="64"/>
    </location>
</feature>
<comment type="caution">
    <text evidence="3">The sequence shown here is derived from an EMBL/GenBank/DDBJ whole genome shotgun (WGS) entry which is preliminary data.</text>
</comment>
<reference evidence="3 4" key="1">
    <citation type="submission" date="2015-09" db="EMBL/GenBank/DDBJ databases">
        <title>Genome sequencing project for genomic taxonomy and phylogenomics of Bacillus-like bacteria.</title>
        <authorList>
            <person name="Liu B."/>
            <person name="Wang J."/>
            <person name="Zhu Y."/>
            <person name="Liu G."/>
            <person name="Chen Q."/>
            <person name="Chen Z."/>
            <person name="Lan J."/>
            <person name="Che J."/>
            <person name="Ge C."/>
            <person name="Shi H."/>
            <person name="Pan Z."/>
            <person name="Liu X."/>
        </authorList>
    </citation>
    <scope>NUCLEOTIDE SEQUENCE [LARGE SCALE GENOMIC DNA]</scope>
    <source>
        <strain evidence="3 4">LMG 18435</strain>
    </source>
</reference>
<accession>A0A0Q3TKB4</accession>
<dbReference type="Gene3D" id="1.10.260.40">
    <property type="entry name" value="lambda repressor-like DNA-binding domains"/>
    <property type="match status" value="1"/>
</dbReference>
<keyword evidence="4" id="KW-1185">Reference proteome</keyword>
<evidence type="ECO:0000256" key="1">
    <source>
        <dbReference type="PROSITE-ProRule" id="PRU00339"/>
    </source>
</evidence>
<evidence type="ECO:0000313" key="3">
    <source>
        <dbReference type="EMBL" id="KQL54424.1"/>
    </source>
</evidence>
<protein>
    <recommendedName>
        <fullName evidence="2">HTH cro/C1-type domain-containing protein</fullName>
    </recommendedName>
</protein>
<dbReference type="STRING" id="157838.AN964_13580"/>
<dbReference type="OrthoDB" id="252257at2"/>
<dbReference type="RefSeq" id="WP_055740194.1">
    <property type="nucleotide sequence ID" value="NZ_JAAIWL010000008.1"/>
</dbReference>
<dbReference type="InterPro" id="IPR010982">
    <property type="entry name" value="Lambda_DNA-bd_dom_sf"/>
</dbReference>
<dbReference type="SMART" id="SM00028">
    <property type="entry name" value="TPR"/>
    <property type="match status" value="1"/>
</dbReference>
<dbReference type="GO" id="GO:0003677">
    <property type="term" value="F:DNA binding"/>
    <property type="evidence" value="ECO:0007669"/>
    <property type="project" value="InterPro"/>
</dbReference>
<feature type="repeat" description="TPR" evidence="1">
    <location>
        <begin position="263"/>
        <end position="296"/>
    </location>
</feature>
<dbReference type="AlphaFoldDB" id="A0A0Q3TKB4"/>
<dbReference type="CDD" id="cd00093">
    <property type="entry name" value="HTH_XRE"/>
    <property type="match status" value="1"/>
</dbReference>
<dbReference type="Pfam" id="PF01381">
    <property type="entry name" value="HTH_3"/>
    <property type="match status" value="1"/>
</dbReference>